<comment type="subcellular location">
    <subcellularLocation>
        <location evidence="3 18">Cytoplasm</location>
    </subcellularLocation>
</comment>
<comment type="caution">
    <text evidence="19">The sequence shown here is derived from an EMBL/GenBank/DDBJ whole genome shotgun (WGS) entry which is preliminary data.</text>
</comment>
<dbReference type="Pfam" id="PF03331">
    <property type="entry name" value="LpxC"/>
    <property type="match status" value="2"/>
</dbReference>
<evidence type="ECO:0000256" key="1">
    <source>
        <dbReference type="ARBA" id="ARBA00001947"/>
    </source>
</evidence>
<dbReference type="GO" id="GO:0006633">
    <property type="term" value="P:fatty acid biosynthetic process"/>
    <property type="evidence" value="ECO:0007669"/>
    <property type="project" value="UniProtKB-UniRule"/>
</dbReference>
<dbReference type="NCBIfam" id="NF000582">
    <property type="entry name" value="PRK00006.1"/>
    <property type="match status" value="1"/>
</dbReference>
<evidence type="ECO:0000256" key="16">
    <source>
        <dbReference type="ARBA" id="ARBA00061355"/>
    </source>
</evidence>
<dbReference type="InterPro" id="IPR010084">
    <property type="entry name" value="FabZ"/>
</dbReference>
<dbReference type="GO" id="GO:0046872">
    <property type="term" value="F:metal ion binding"/>
    <property type="evidence" value="ECO:0007669"/>
    <property type="project" value="UniProtKB-KW"/>
</dbReference>
<evidence type="ECO:0000256" key="9">
    <source>
        <dbReference type="ARBA" id="ARBA00022801"/>
    </source>
</evidence>
<dbReference type="GO" id="GO:0005737">
    <property type="term" value="C:cytoplasm"/>
    <property type="evidence" value="ECO:0007669"/>
    <property type="project" value="UniProtKB-SubCell"/>
</dbReference>
<sequence length="480" mass="53557">MINWKKNNTMSNQAAKQRTIANEVSLRGVGLHTGKEVTMTFKPAPENFGYAFKRIDLEGQPVIEADANYVVNTQRGTNLEKNGVKIQTSEHVLAALVGLEVDNVLIELDASEPPIMDGSSKFFIQAIKEAGVVEQKADREEFIVTDVISYSDEETGSEITIIPADEYQVTTMVDFGTKVLGTQNATLKKLSDFESEISNARTFSFLHEIETLLEHGLIKGGDLNNAIVYVDKELSQETMEKLRVAFKKDSISVKPNGILDNLTLHHPNEAARHKLLDVIGDLALVGCRIRGKVIANKPGHYVNTQFAKKLSKIIKIERRNKVPKYDLNQPPLMDINQIMNILPHRFPFLLVDRIIELSSNHVVGMKNVTMNEPFFQGHFPGAPIMPGVLQVEALAQTGGILALSTVPDPENYLTYFMKIDNVKFKQQVIPGDTLIFKMELISPIRRGICHMQAYAYANGKLATEAELMAQIVKVKDETKE</sequence>
<keyword evidence="8 17" id="KW-0479">Metal-binding</keyword>
<dbReference type="InterPro" id="IPR020568">
    <property type="entry name" value="Ribosomal_Su5_D2-typ_SF"/>
</dbReference>
<dbReference type="eggNOG" id="COG0764">
    <property type="taxonomic scope" value="Bacteria"/>
</dbReference>
<dbReference type="PANTHER" id="PTHR33694">
    <property type="entry name" value="UDP-3-O-ACYL-N-ACETYLGLUCOSAMINE DEACETYLASE 1, MITOCHONDRIAL-RELATED"/>
    <property type="match status" value="1"/>
</dbReference>
<dbReference type="SUPFAM" id="SSF54211">
    <property type="entry name" value="Ribosomal protein S5 domain 2-like"/>
    <property type="match status" value="2"/>
</dbReference>
<dbReference type="InterPro" id="IPR013114">
    <property type="entry name" value="FabA_FabZ"/>
</dbReference>
<dbReference type="PATRIC" id="fig|555500.3.peg.775"/>
<organism evidence="19 20">
    <name type="scientific">Galbibacter marinus</name>
    <dbReference type="NCBI Taxonomy" id="555500"/>
    <lineage>
        <taxon>Bacteria</taxon>
        <taxon>Pseudomonadati</taxon>
        <taxon>Bacteroidota</taxon>
        <taxon>Flavobacteriia</taxon>
        <taxon>Flavobacteriales</taxon>
        <taxon>Flavobacteriaceae</taxon>
        <taxon>Galbibacter</taxon>
    </lineage>
</organism>
<comment type="catalytic activity">
    <reaction evidence="13 17">
        <text>a UDP-3-O-[(3R)-3-hydroxyacyl]-N-acetyl-alpha-D-glucosamine + H2O = a UDP-3-O-[(3R)-3-hydroxyacyl]-alpha-D-glucosamine + acetate</text>
        <dbReference type="Rhea" id="RHEA:67816"/>
        <dbReference type="ChEBI" id="CHEBI:15377"/>
        <dbReference type="ChEBI" id="CHEBI:30089"/>
        <dbReference type="ChEBI" id="CHEBI:137740"/>
        <dbReference type="ChEBI" id="CHEBI:173225"/>
        <dbReference type="EC" id="3.5.1.108"/>
    </reaction>
</comment>
<dbReference type="Proteomes" id="UP000007364">
    <property type="component" value="Unassembled WGS sequence"/>
</dbReference>
<dbReference type="EC" id="3.5.1.108" evidence="17"/>
<proteinExistence type="inferred from homology"/>
<comment type="similarity">
    <text evidence="15">In the N-terminal section; belongs to the LpxC family.</text>
</comment>
<evidence type="ECO:0000256" key="4">
    <source>
        <dbReference type="ARBA" id="ARBA00005002"/>
    </source>
</evidence>
<keyword evidence="12 18" id="KW-0456">Lyase</keyword>
<dbReference type="GO" id="GO:0009245">
    <property type="term" value="P:lipid A biosynthetic process"/>
    <property type="evidence" value="ECO:0007669"/>
    <property type="project" value="UniProtKB-UniRule"/>
</dbReference>
<dbReference type="PANTHER" id="PTHR33694:SF1">
    <property type="entry name" value="UDP-3-O-ACYL-N-ACETYLGLUCOSAMINE DEACETYLASE 1, MITOCHONDRIAL-RELATED"/>
    <property type="match status" value="1"/>
</dbReference>
<evidence type="ECO:0000256" key="5">
    <source>
        <dbReference type="ARBA" id="ARBA00022490"/>
    </source>
</evidence>
<evidence type="ECO:0000256" key="13">
    <source>
        <dbReference type="ARBA" id="ARBA00024535"/>
    </source>
</evidence>
<comment type="cofactor">
    <cofactor evidence="1 17">
        <name>Zn(2+)</name>
        <dbReference type="ChEBI" id="CHEBI:29105"/>
    </cofactor>
</comment>
<dbReference type="GO" id="GO:0019171">
    <property type="term" value="F:(3R)-hydroxyacyl-[acyl-carrier-protein] dehydratase activity"/>
    <property type="evidence" value="ECO:0007669"/>
    <property type="project" value="UniProtKB-EC"/>
</dbReference>
<comment type="function">
    <text evidence="2 17">Catalyzes the hydrolysis of UDP-3-O-myristoyl-N-acetylglucosamine to form UDP-3-O-myristoylglucosamine and acetate, the committed step in lipid A biosynthesis.</text>
</comment>
<reference evidence="19 20" key="1">
    <citation type="journal article" date="2012" name="J. Bacteriol.">
        <title>Genome Sequence of Galbibacter marinum Type Strain ck-I2-15.</title>
        <authorList>
            <person name="Lai Q."/>
            <person name="Li C."/>
            <person name="Shao Z."/>
        </authorList>
    </citation>
    <scope>NUCLEOTIDE SEQUENCE [LARGE SCALE GENOMIC DNA]</scope>
    <source>
        <strain evidence="20">ck-I2-15</strain>
    </source>
</reference>
<evidence type="ECO:0000256" key="18">
    <source>
        <dbReference type="HAMAP-Rule" id="MF_00406"/>
    </source>
</evidence>
<comment type="similarity">
    <text evidence="16">In the C-terminal section; belongs to the thioester dehydratase family.</text>
</comment>
<keyword evidence="20" id="KW-1185">Reference proteome</keyword>
<evidence type="ECO:0000256" key="15">
    <source>
        <dbReference type="ARBA" id="ARBA00061221"/>
    </source>
</evidence>
<dbReference type="eggNOG" id="COG0774">
    <property type="taxonomic scope" value="Bacteria"/>
</dbReference>
<keyword evidence="7 17" id="KW-0441">Lipid A biosynthesis</keyword>
<feature type="binding site" evidence="17">
    <location>
        <position position="277"/>
    </location>
    <ligand>
        <name>Zn(2+)</name>
        <dbReference type="ChEBI" id="CHEBI:29105"/>
    </ligand>
</feature>
<evidence type="ECO:0000256" key="17">
    <source>
        <dbReference type="HAMAP-Rule" id="MF_00388"/>
    </source>
</evidence>
<comment type="function">
    <text evidence="14 18">Involved in unsaturated fatty acids biosynthesis. Catalyzes the dehydration of short chain beta-hydroxyacyl-ACPs and long chain saturated and unsaturated beta-hydroxyacyl-ACPs.</text>
</comment>
<keyword evidence="9 17" id="KW-0378">Hydrolase</keyword>
<dbReference type="NCBIfam" id="TIGR01750">
    <property type="entry name" value="fabZ"/>
    <property type="match status" value="1"/>
</dbReference>
<keyword evidence="5 18" id="KW-0963">Cytoplasm</keyword>
<feature type="active site" evidence="18">
    <location>
        <position position="378"/>
    </location>
</feature>
<dbReference type="InterPro" id="IPR004463">
    <property type="entry name" value="UDP-acyl_GlcNac_deAcase"/>
</dbReference>
<dbReference type="NCBIfam" id="TIGR00325">
    <property type="entry name" value="lpxC"/>
    <property type="match status" value="1"/>
</dbReference>
<dbReference type="NCBIfam" id="NF009667">
    <property type="entry name" value="PRK13188.1"/>
    <property type="match status" value="1"/>
</dbReference>
<evidence type="ECO:0000256" key="2">
    <source>
        <dbReference type="ARBA" id="ARBA00002923"/>
    </source>
</evidence>
<comment type="similarity">
    <text evidence="18">Belongs to the thioester dehydratase family. FabZ subfamily.</text>
</comment>
<keyword evidence="6 17" id="KW-0444">Lipid biosynthesis</keyword>
<evidence type="ECO:0000256" key="3">
    <source>
        <dbReference type="ARBA" id="ARBA00004496"/>
    </source>
</evidence>
<accession>K2PX20</accession>
<gene>
    <name evidence="17" type="primary">lpxC</name>
    <name evidence="18" type="synonym">fabZ</name>
    <name evidence="19" type="ORF">I215_03735</name>
</gene>
<dbReference type="HAMAP" id="MF_00388">
    <property type="entry name" value="LpxC"/>
    <property type="match status" value="1"/>
</dbReference>
<dbReference type="UniPathway" id="UPA00359">
    <property type="reaction ID" value="UER00478"/>
</dbReference>
<dbReference type="Gene3D" id="3.30.230.20">
    <property type="entry name" value="lpxc deacetylase, domain 1"/>
    <property type="match status" value="1"/>
</dbReference>
<evidence type="ECO:0000313" key="19">
    <source>
        <dbReference type="EMBL" id="EKF56024.1"/>
    </source>
</evidence>
<evidence type="ECO:0000256" key="6">
    <source>
        <dbReference type="ARBA" id="ARBA00022516"/>
    </source>
</evidence>
<dbReference type="InterPro" id="IPR011334">
    <property type="entry name" value="UDP-acyl_GlcNac_deAcase_C"/>
</dbReference>
<feature type="binding site" evidence="17">
    <location>
        <position position="273"/>
    </location>
    <ligand>
        <name>Zn(2+)</name>
        <dbReference type="ChEBI" id="CHEBI:29105"/>
    </ligand>
</feature>
<dbReference type="EMBL" id="AMSG01000003">
    <property type="protein sequence ID" value="EKF56024.1"/>
    <property type="molecule type" value="Genomic_DNA"/>
</dbReference>
<dbReference type="EC" id="4.2.1.59" evidence="18"/>
<dbReference type="GO" id="GO:0016020">
    <property type="term" value="C:membrane"/>
    <property type="evidence" value="ECO:0007669"/>
    <property type="project" value="GOC"/>
</dbReference>
<dbReference type="Gene3D" id="3.10.129.10">
    <property type="entry name" value="Hotdog Thioesterase"/>
    <property type="match status" value="1"/>
</dbReference>
<protein>
    <recommendedName>
        <fullName evidence="17 18">Multifunctional fusion protein</fullName>
    </recommendedName>
    <domain>
        <recommendedName>
            <fullName evidence="18">3-hydroxyacyl-[acyl-carrier-protein] dehydratase FabZ</fullName>
            <ecNumber evidence="18">4.2.1.59</ecNumber>
        </recommendedName>
        <alternativeName>
            <fullName evidence="18">(3R)-hydroxymyristoyl-[acyl-carrier-protein] dehydratase</fullName>
        </alternativeName>
        <alternativeName>
            <fullName evidence="18">Beta-hydroxyacyl-ACP dehydratase</fullName>
            <shortName evidence="18">(3R)-hydroxymyristoyl-ACP dehydrase</shortName>
        </alternativeName>
    </domain>
    <domain>
        <recommendedName>
            <fullName evidence="17">UDP-3-O-acyl-N-acetylglucosamine deacetylase</fullName>
            <shortName evidence="17">UDP-3-O-acyl-GlcNAc deacetylase</shortName>
            <ecNumber evidence="17">3.5.1.108</ecNumber>
        </recommendedName>
        <alternativeName>
            <fullName evidence="17">UDP-3-O-[R-3-hydroxymyristoyl]-N-acetylglucosamine deacetylase</fullName>
        </alternativeName>
    </domain>
</protein>
<feature type="binding site" evidence="17">
    <location>
        <position position="91"/>
    </location>
    <ligand>
        <name>Zn(2+)</name>
        <dbReference type="ChEBI" id="CHEBI:29105"/>
    </ligand>
</feature>
<dbReference type="FunFam" id="3.10.129.10:FF:000001">
    <property type="entry name" value="3-hydroxyacyl-[acyl-carrier-protein] dehydratase FabZ"/>
    <property type="match status" value="1"/>
</dbReference>
<comment type="similarity">
    <text evidence="17">Belongs to the LpxC family.</text>
</comment>
<dbReference type="CDD" id="cd01288">
    <property type="entry name" value="FabZ"/>
    <property type="match status" value="1"/>
</dbReference>
<name>K2PX20_9FLAO</name>
<dbReference type="GO" id="GO:0103117">
    <property type="term" value="F:UDP-3-O-acyl-N-acetylglucosamine deacetylase activity"/>
    <property type="evidence" value="ECO:0007669"/>
    <property type="project" value="UniProtKB-UniRule"/>
</dbReference>
<dbReference type="STRING" id="555500.I215_03735"/>
<dbReference type="AlphaFoldDB" id="K2PX20"/>
<keyword evidence="11 17" id="KW-0443">Lipid metabolism</keyword>
<keyword evidence="10 17" id="KW-0862">Zinc</keyword>
<dbReference type="Gene3D" id="3.30.1700.10">
    <property type="entry name" value="lpxc deacetylase, domain 2"/>
    <property type="match status" value="1"/>
</dbReference>
<evidence type="ECO:0000256" key="11">
    <source>
        <dbReference type="ARBA" id="ARBA00023098"/>
    </source>
</evidence>
<evidence type="ECO:0000256" key="14">
    <source>
        <dbReference type="ARBA" id="ARBA00025049"/>
    </source>
</evidence>
<dbReference type="InterPro" id="IPR029069">
    <property type="entry name" value="HotDog_dom_sf"/>
</dbReference>
<dbReference type="Pfam" id="PF07977">
    <property type="entry name" value="FabA"/>
    <property type="match status" value="1"/>
</dbReference>
<evidence type="ECO:0000256" key="8">
    <source>
        <dbReference type="ARBA" id="ARBA00022723"/>
    </source>
</evidence>
<dbReference type="SUPFAM" id="SSF54637">
    <property type="entry name" value="Thioesterase/thiol ester dehydrase-isomerase"/>
    <property type="match status" value="1"/>
</dbReference>
<dbReference type="HAMAP" id="MF_00406">
    <property type="entry name" value="FabZ"/>
    <property type="match status" value="1"/>
</dbReference>
<evidence type="ECO:0000256" key="10">
    <source>
        <dbReference type="ARBA" id="ARBA00022833"/>
    </source>
</evidence>
<dbReference type="InterPro" id="IPR015870">
    <property type="entry name" value="UDP-acyl_N-AcGlcN_deAcase_N"/>
</dbReference>
<comment type="catalytic activity">
    <reaction evidence="18">
        <text>a (3R)-hydroxyacyl-[ACP] = a (2E)-enoyl-[ACP] + H2O</text>
        <dbReference type="Rhea" id="RHEA:13097"/>
        <dbReference type="Rhea" id="RHEA-COMP:9925"/>
        <dbReference type="Rhea" id="RHEA-COMP:9945"/>
        <dbReference type="ChEBI" id="CHEBI:15377"/>
        <dbReference type="ChEBI" id="CHEBI:78784"/>
        <dbReference type="ChEBI" id="CHEBI:78827"/>
        <dbReference type="EC" id="4.2.1.59"/>
    </reaction>
</comment>
<feature type="active site" description="Proton donor" evidence="17">
    <location>
        <position position="300"/>
    </location>
</feature>
<evidence type="ECO:0000256" key="7">
    <source>
        <dbReference type="ARBA" id="ARBA00022556"/>
    </source>
</evidence>
<evidence type="ECO:0000256" key="12">
    <source>
        <dbReference type="ARBA" id="ARBA00023239"/>
    </source>
</evidence>
<evidence type="ECO:0000313" key="20">
    <source>
        <dbReference type="Proteomes" id="UP000007364"/>
    </source>
</evidence>
<comment type="pathway">
    <text evidence="4 17">Glycolipid biosynthesis; lipid IV(A) biosynthesis; lipid IV(A) from (3R)-3-hydroxytetradecanoyl-[acyl-carrier-protein] and UDP-N-acetyl-alpha-D-glucosamine: step 2/6.</text>
</comment>